<feature type="domain" description="PKD-like" evidence="1">
    <location>
        <begin position="428"/>
        <end position="496"/>
    </location>
</feature>
<feature type="domain" description="PKD-like" evidence="1">
    <location>
        <begin position="1036"/>
        <end position="1097"/>
    </location>
</feature>
<proteinExistence type="predicted"/>
<dbReference type="Pfam" id="PF13585">
    <property type="entry name" value="CHU_C"/>
    <property type="match status" value="1"/>
</dbReference>
<sequence length="1400" mass="143848">MLLALLVLGARPAQATHLLGGEMNYRYLDANGPAGNPFRYEITVTIYSNGLYTVGNPNGIAAYPNFAQVEIYNQTTGSRIGTYTAPRQGVANPQPVLPPVPAGCAVIGPNQPFYLLKYVQVVNLPVSFDGYYAVYSVQARNNTVTNIRDPGNTPLTLFVSMAPPLIPNSSPVFSDTAVAIVCQNDTTITLNNAFDADGDRLVYSFGSPYGQRTNVNSMPPLPPPVAYNSAYSAINPFGAGAGNFATINASTGVARYGATANGLYVVAVDVSEYRNINGREVLIGTTRRDLQLVVSTCPPTPPPLLPPAVVTPRSYTIEEGQSLSIPITATQASNNPLVMTVNSALLDGPGPFNSTFNGSTGTVTPGNLTGTATASGTGTVTGTFVFNSTCGNARATPYDLGVTVKDNGCGGRLASDIFRITVTRALGPNAIDGPATVCDPATSRTYTASGPVPASYNWRVVGGTITGGQGTSAVQVTWASANTTGTLVLKGISSRGCPTDSIVKTVDIRPLPALTVTASAPTICLGASSTLTVAGIPGLTYTWSGGGQSSTSTTLTVTPTATTTYTVVGTDGTCNISSSVTVTVTPPPTAAPGPDRTICPGIATTLGSPAQPGYTYTWSPATGLSNPNVANPTVTLPNSTGAPIVAVYTLTVSANAICTSSQTIRLTVSPEAIANAGPALTACQGVASAPLGTPALAGYTYSWSPATGLSSPTAAQPTVTLPNSANAPTTITYTLTATNAAGCTATSTVVVTVNPRPAPEAITGPVSVCPTVTGIAYAVPTPAATAYTWLVSGGTIASGQGTSAITVNWGAASNSASVKVFRLNAQGCSSDTTTLPVIINQRLQTVRPTGPGDITAVVPLPQSVCQADGPYTYRSGIFTNGSSYAWEIIGGTQVSTAQNTVTVNWAPVTVPTVVKIVVTETSNPAGGICRGVSDTLKVLINPSPQARAITGPTSVCQSSGPVTFSLPGGLAGATYVFQLTSAASNNIPLAGTGSTRTLATIPAPGTYTLTVRETSATGCTGPAITMPFTVAPTPALPTISGSGFVCNTATPQAYAIANPTAGATYQWTVVGGTVTAGGSSSQVTVQFNPTGPYSVSASEISASPALCPSPVATRAVLFDSPSVALTLGSVDISSDNRIVLTMRAPNSANTPNQVQIMRRVAGTGTFVMVGQAPASATTYTDNNSVNADANTYEYRLDLTNGCGTRLSSSVVQTVRLVATAVPGTGGRDQGSITLTWNAYVGSQVSEYIIVRRADVGAATEVRRVPGTTLQATISNTDANATATGVGLEQNFRVIAFINGTPLNMNSNSNEATVRFEGLTKTYNIITPNGDRQNDVLVIDNIQLYPGNTFTVFNRWGREIYSTANYQNNWGGDDKTPAGSYFYLLKLPNGTNLKNWFEIVK</sequence>
<feature type="domain" description="PKD-like" evidence="1">
    <location>
        <begin position="757"/>
        <end position="834"/>
    </location>
</feature>
<accession>A0A1I5V6T6</accession>
<dbReference type="Gene3D" id="2.60.40.10">
    <property type="entry name" value="Immunoglobulins"/>
    <property type="match status" value="2"/>
</dbReference>
<gene>
    <name evidence="2" type="ORF">SAMN04515668_1222</name>
</gene>
<dbReference type="InterPro" id="IPR013783">
    <property type="entry name" value="Ig-like_fold"/>
</dbReference>
<dbReference type="EMBL" id="FOXS01000001">
    <property type="protein sequence ID" value="SFQ03215.1"/>
    <property type="molecule type" value="Genomic_DNA"/>
</dbReference>
<evidence type="ECO:0000313" key="3">
    <source>
        <dbReference type="Proteomes" id="UP000199029"/>
    </source>
</evidence>
<dbReference type="STRING" id="1227077.SAMN04515668_1222"/>
<organism evidence="2 3">
    <name type="scientific">Hymenobacter arizonensis</name>
    <name type="common">Siccationidurans arizonensis</name>
    <dbReference type="NCBI Taxonomy" id="1227077"/>
    <lineage>
        <taxon>Bacteria</taxon>
        <taxon>Pseudomonadati</taxon>
        <taxon>Bacteroidota</taxon>
        <taxon>Cytophagia</taxon>
        <taxon>Cytophagales</taxon>
        <taxon>Hymenobacteraceae</taxon>
        <taxon>Hymenobacter</taxon>
    </lineage>
</organism>
<name>A0A1I5V6T6_HYMAR</name>
<dbReference type="InterPro" id="IPR026341">
    <property type="entry name" value="T9SS_type_B"/>
</dbReference>
<dbReference type="Pfam" id="PF19408">
    <property type="entry name" value="PKD_6"/>
    <property type="match status" value="3"/>
</dbReference>
<dbReference type="InterPro" id="IPR045829">
    <property type="entry name" value="PKD_6"/>
</dbReference>
<protein>
    <submittedName>
        <fullName evidence="2">Gliding motility-associated C-terminal domain-containing protein</fullName>
    </submittedName>
</protein>
<reference evidence="3" key="1">
    <citation type="submission" date="2016-10" db="EMBL/GenBank/DDBJ databases">
        <authorList>
            <person name="Varghese N."/>
            <person name="Submissions S."/>
        </authorList>
    </citation>
    <scope>NUCLEOTIDE SEQUENCE [LARGE SCALE GENOMIC DNA]</scope>
    <source>
        <strain evidence="3">OR362-8,ATCC BAA-1266,JCM 13504</strain>
    </source>
</reference>
<evidence type="ECO:0000259" key="1">
    <source>
        <dbReference type="Pfam" id="PF19408"/>
    </source>
</evidence>
<dbReference type="Proteomes" id="UP000199029">
    <property type="component" value="Unassembled WGS sequence"/>
</dbReference>
<evidence type="ECO:0000313" key="2">
    <source>
        <dbReference type="EMBL" id="SFQ03215.1"/>
    </source>
</evidence>
<keyword evidence="3" id="KW-1185">Reference proteome</keyword>
<dbReference type="NCBIfam" id="TIGR04131">
    <property type="entry name" value="Bac_Flav_CTERM"/>
    <property type="match status" value="1"/>
</dbReference>